<reference evidence="7" key="1">
    <citation type="journal article" date="2021" name="Front. Microbiol.">
        <title>Comprehensive Comparative Genomics and Phenotyping of Methylobacterium Species.</title>
        <authorList>
            <person name="Alessa O."/>
            <person name="Ogura Y."/>
            <person name="Fujitani Y."/>
            <person name="Takami H."/>
            <person name="Hayashi T."/>
            <person name="Sahin N."/>
            <person name="Tani A."/>
        </authorList>
    </citation>
    <scope>NUCLEOTIDE SEQUENCE</scope>
    <source>
        <strain evidence="7">NBRC 15689</strain>
    </source>
</reference>
<protein>
    <recommendedName>
        <fullName evidence="3">Aminoglycoside (3'') (9) adenylyltransferase</fullName>
        <ecNumber evidence="2">2.7.7.47</ecNumber>
    </recommendedName>
</protein>
<organism evidence="7 8">
    <name type="scientific">Methylobacterium organophilum</name>
    <dbReference type="NCBI Taxonomy" id="410"/>
    <lineage>
        <taxon>Bacteria</taxon>
        <taxon>Pseudomonadati</taxon>
        <taxon>Pseudomonadota</taxon>
        <taxon>Alphaproteobacteria</taxon>
        <taxon>Hyphomicrobiales</taxon>
        <taxon>Methylobacteriaceae</taxon>
        <taxon>Methylobacterium</taxon>
    </lineage>
</organism>
<dbReference type="RefSeq" id="WP_238312931.1">
    <property type="nucleotide sequence ID" value="NZ_BPQV01000012.1"/>
</dbReference>
<dbReference type="SUPFAM" id="SSF81301">
    <property type="entry name" value="Nucleotidyltransferase"/>
    <property type="match status" value="1"/>
</dbReference>
<keyword evidence="8" id="KW-1185">Reference proteome</keyword>
<proteinExistence type="predicted"/>
<evidence type="ECO:0000256" key="3">
    <source>
        <dbReference type="ARBA" id="ARBA00035252"/>
    </source>
</evidence>
<accession>A0ABQ4TEY3</accession>
<keyword evidence="1" id="KW-0808">Transferase</keyword>
<comment type="catalytic activity">
    <reaction evidence="4">
        <text>streptomycin + ATP = 3''-O-adenylylstreptomycin + diphosphate</text>
        <dbReference type="Rhea" id="RHEA:20245"/>
        <dbReference type="ChEBI" id="CHEBI:30616"/>
        <dbReference type="ChEBI" id="CHEBI:33019"/>
        <dbReference type="ChEBI" id="CHEBI:58007"/>
        <dbReference type="ChEBI" id="CHEBI:58605"/>
        <dbReference type="EC" id="2.7.7.47"/>
    </reaction>
</comment>
<dbReference type="Pfam" id="PF01909">
    <property type="entry name" value="NTP_transf_2"/>
    <property type="match status" value="1"/>
</dbReference>
<evidence type="ECO:0000313" key="7">
    <source>
        <dbReference type="EMBL" id="GJE28907.1"/>
    </source>
</evidence>
<dbReference type="Pfam" id="PF13427">
    <property type="entry name" value="AadA_C"/>
    <property type="match status" value="1"/>
</dbReference>
<evidence type="ECO:0000259" key="5">
    <source>
        <dbReference type="Pfam" id="PF01909"/>
    </source>
</evidence>
<dbReference type="EC" id="2.7.7.47" evidence="2"/>
<dbReference type="InterPro" id="IPR025184">
    <property type="entry name" value="AadA_C"/>
</dbReference>
<dbReference type="EMBL" id="BPQV01000012">
    <property type="protein sequence ID" value="GJE28907.1"/>
    <property type="molecule type" value="Genomic_DNA"/>
</dbReference>
<evidence type="ECO:0000256" key="1">
    <source>
        <dbReference type="ARBA" id="ARBA00022679"/>
    </source>
</evidence>
<dbReference type="InterPro" id="IPR043519">
    <property type="entry name" value="NT_sf"/>
</dbReference>
<dbReference type="Proteomes" id="UP001055156">
    <property type="component" value="Unassembled WGS sequence"/>
</dbReference>
<gene>
    <name evidence="7" type="ORF">LKMONMHP_3782</name>
</gene>
<evidence type="ECO:0000313" key="8">
    <source>
        <dbReference type="Proteomes" id="UP001055156"/>
    </source>
</evidence>
<feature type="domain" description="Adenylyltransferase AadA C-terminal" evidence="6">
    <location>
        <begin position="187"/>
        <end position="260"/>
    </location>
</feature>
<evidence type="ECO:0000256" key="2">
    <source>
        <dbReference type="ARBA" id="ARBA00035126"/>
    </source>
</evidence>
<comment type="caution">
    <text evidence="7">The sequence shown here is derived from an EMBL/GenBank/DDBJ whole genome shotgun (WGS) entry which is preliminary data.</text>
</comment>
<feature type="domain" description="Polymerase nucleotidyl transferase" evidence="5">
    <location>
        <begin position="20"/>
        <end position="70"/>
    </location>
</feature>
<dbReference type="CDD" id="cd05403">
    <property type="entry name" value="NT_KNTase_like"/>
    <property type="match status" value="1"/>
</dbReference>
<evidence type="ECO:0000259" key="6">
    <source>
        <dbReference type="Pfam" id="PF13427"/>
    </source>
</evidence>
<evidence type="ECO:0000256" key="4">
    <source>
        <dbReference type="ARBA" id="ARBA00048566"/>
    </source>
</evidence>
<dbReference type="Gene3D" id="3.30.460.10">
    <property type="entry name" value="Beta Polymerase, domain 2"/>
    <property type="match status" value="1"/>
</dbReference>
<reference evidence="7" key="2">
    <citation type="submission" date="2021-08" db="EMBL/GenBank/DDBJ databases">
        <authorList>
            <person name="Tani A."/>
            <person name="Ola A."/>
            <person name="Ogura Y."/>
            <person name="Katsura K."/>
            <person name="Hayashi T."/>
        </authorList>
    </citation>
    <scope>NUCLEOTIDE SEQUENCE</scope>
    <source>
        <strain evidence="7">NBRC 15689</strain>
    </source>
</reference>
<sequence>MSRAGVLPAEAEPVLATYLERLAEEHVPAPRGLYLVGSIALGDFRPGASDIDFVAILDEAPSTETSERLARVHGDLARSGSPHFDGVYLPASLLREPAPGEAVMPFSVDGRFRTGELCRELNPAVWRCLARYGRRILGPAPSELGIANDTDVLRAHQIANLHGYWRSWIAEAETALAAKAPGEDCNAAALAWGVLGIGRCACTLATDDIVSKREGGRFGLRTAPVSWHRVLNEALAIHDGGPKRTSQASLRAALAYMHFIIASAPRPQA</sequence>
<dbReference type="InterPro" id="IPR002934">
    <property type="entry name" value="Polymerase_NTP_transf_dom"/>
</dbReference>
<name>A0ABQ4TEY3_METOR</name>